<protein>
    <submittedName>
        <fullName evidence="2">Uncharacterized protein</fullName>
    </submittedName>
</protein>
<feature type="non-terminal residue" evidence="2">
    <location>
        <position position="105"/>
    </location>
</feature>
<dbReference type="AlphaFoldDB" id="A0A9Q0FRI8"/>
<reference evidence="2" key="2">
    <citation type="journal article" date="2023" name="Plants (Basel)">
        <title>Annotation of the Turnera subulata (Passifloraceae) Draft Genome Reveals the S-Locus Evolved after the Divergence of Turneroideae from Passifloroideae in a Stepwise Manner.</title>
        <authorList>
            <person name="Henning P.M."/>
            <person name="Roalson E.H."/>
            <person name="Mir W."/>
            <person name="McCubbin A.G."/>
            <person name="Shore J.S."/>
        </authorList>
    </citation>
    <scope>NUCLEOTIDE SEQUENCE</scope>
    <source>
        <strain evidence="2">F60SS</strain>
    </source>
</reference>
<evidence type="ECO:0000313" key="2">
    <source>
        <dbReference type="EMBL" id="KAJ4836365.1"/>
    </source>
</evidence>
<organism evidence="2 3">
    <name type="scientific">Turnera subulata</name>
    <dbReference type="NCBI Taxonomy" id="218843"/>
    <lineage>
        <taxon>Eukaryota</taxon>
        <taxon>Viridiplantae</taxon>
        <taxon>Streptophyta</taxon>
        <taxon>Embryophyta</taxon>
        <taxon>Tracheophyta</taxon>
        <taxon>Spermatophyta</taxon>
        <taxon>Magnoliopsida</taxon>
        <taxon>eudicotyledons</taxon>
        <taxon>Gunneridae</taxon>
        <taxon>Pentapetalae</taxon>
        <taxon>rosids</taxon>
        <taxon>fabids</taxon>
        <taxon>Malpighiales</taxon>
        <taxon>Passifloraceae</taxon>
        <taxon>Turnera</taxon>
    </lineage>
</organism>
<accession>A0A9Q0FRI8</accession>
<feature type="compositionally biased region" description="Low complexity" evidence="1">
    <location>
        <begin position="1"/>
        <end position="24"/>
    </location>
</feature>
<gene>
    <name evidence="2" type="ORF">Tsubulata_028513</name>
</gene>
<proteinExistence type="predicted"/>
<evidence type="ECO:0000313" key="3">
    <source>
        <dbReference type="Proteomes" id="UP001141552"/>
    </source>
</evidence>
<feature type="compositionally biased region" description="Low complexity" evidence="1">
    <location>
        <begin position="67"/>
        <end position="80"/>
    </location>
</feature>
<comment type="caution">
    <text evidence="2">The sequence shown here is derived from an EMBL/GenBank/DDBJ whole genome shotgun (WGS) entry which is preliminary data.</text>
</comment>
<evidence type="ECO:0000256" key="1">
    <source>
        <dbReference type="SAM" id="MobiDB-lite"/>
    </source>
</evidence>
<name>A0A9Q0FRI8_9ROSI</name>
<dbReference type="EMBL" id="JAKUCV010004146">
    <property type="protein sequence ID" value="KAJ4836365.1"/>
    <property type="molecule type" value="Genomic_DNA"/>
</dbReference>
<dbReference type="Proteomes" id="UP001141552">
    <property type="component" value="Unassembled WGS sequence"/>
</dbReference>
<sequence length="105" mass="10420">PDAADQSFPPSPAADAASRLSLPSVTSPLHFSTPSSPAPPLPASPPAAAARWRCAVLPCHCAAAHARPCSCSSSSNAGNSRLKKTTRLLQPGHGVGPGCPDGSSA</sequence>
<feature type="region of interest" description="Disordered" evidence="1">
    <location>
        <begin position="1"/>
        <end position="47"/>
    </location>
</feature>
<feature type="region of interest" description="Disordered" evidence="1">
    <location>
        <begin position="67"/>
        <end position="105"/>
    </location>
</feature>
<keyword evidence="3" id="KW-1185">Reference proteome</keyword>
<reference evidence="2" key="1">
    <citation type="submission" date="2022-02" db="EMBL/GenBank/DDBJ databases">
        <authorList>
            <person name="Henning P.M."/>
            <person name="McCubbin A.G."/>
            <person name="Shore J.S."/>
        </authorList>
    </citation>
    <scope>NUCLEOTIDE SEQUENCE</scope>
    <source>
        <strain evidence="2">F60SS</strain>
        <tissue evidence="2">Leaves</tissue>
    </source>
</reference>
<feature type="compositionally biased region" description="Pro residues" evidence="1">
    <location>
        <begin position="36"/>
        <end position="45"/>
    </location>
</feature>